<protein>
    <submittedName>
        <fullName evidence="4">Putative oxidoreductase GLYR1 homolog</fullName>
    </submittedName>
</protein>
<evidence type="ECO:0000256" key="1">
    <source>
        <dbReference type="SAM" id="MobiDB-lite"/>
    </source>
</evidence>
<dbReference type="GO" id="GO:0050661">
    <property type="term" value="F:NADP binding"/>
    <property type="evidence" value="ECO:0007669"/>
    <property type="project" value="InterPro"/>
</dbReference>
<dbReference type="PANTHER" id="PTHR43580">
    <property type="entry name" value="OXIDOREDUCTASE GLYR1-RELATED"/>
    <property type="match status" value="1"/>
</dbReference>
<dbReference type="SUPFAM" id="SSF51735">
    <property type="entry name" value="NAD(P)-binding Rossmann-fold domains"/>
    <property type="match status" value="1"/>
</dbReference>
<evidence type="ECO:0000256" key="2">
    <source>
        <dbReference type="SAM" id="Phobius"/>
    </source>
</evidence>
<keyword evidence="2" id="KW-0812">Transmembrane</keyword>
<keyword evidence="2" id="KW-1133">Transmembrane helix</keyword>
<dbReference type="Proteomes" id="UP000886998">
    <property type="component" value="Unassembled WGS sequence"/>
</dbReference>
<evidence type="ECO:0000259" key="3">
    <source>
        <dbReference type="Pfam" id="PF03446"/>
    </source>
</evidence>
<comment type="caution">
    <text evidence="4">The sequence shown here is derived from an EMBL/GenBank/DDBJ whole genome shotgun (WGS) entry which is preliminary data.</text>
</comment>
<dbReference type="InterPro" id="IPR006115">
    <property type="entry name" value="6PGDH_NADP-bd"/>
</dbReference>
<feature type="compositionally biased region" description="Polar residues" evidence="1">
    <location>
        <begin position="45"/>
        <end position="57"/>
    </location>
</feature>
<name>A0A8X6XA45_9ARAC</name>
<feature type="region of interest" description="Disordered" evidence="1">
    <location>
        <begin position="38"/>
        <end position="59"/>
    </location>
</feature>
<keyword evidence="2" id="KW-0472">Membrane</keyword>
<feature type="domain" description="6-phosphogluconate dehydrogenase NADP-binding" evidence="3">
    <location>
        <begin position="67"/>
        <end position="227"/>
    </location>
</feature>
<dbReference type="AlphaFoldDB" id="A0A8X6XA45"/>
<reference evidence="4" key="1">
    <citation type="submission" date="2020-08" db="EMBL/GenBank/DDBJ databases">
        <title>Multicomponent nature underlies the extraordinary mechanical properties of spider dragline silk.</title>
        <authorList>
            <person name="Kono N."/>
            <person name="Nakamura H."/>
            <person name="Mori M."/>
            <person name="Yoshida Y."/>
            <person name="Ohtoshi R."/>
            <person name="Malay A.D."/>
            <person name="Moran D.A.P."/>
            <person name="Tomita M."/>
            <person name="Numata K."/>
            <person name="Arakawa K."/>
        </authorList>
    </citation>
    <scope>NUCLEOTIDE SEQUENCE</scope>
</reference>
<dbReference type="InterPro" id="IPR051265">
    <property type="entry name" value="HIBADH-related_NP60_sf"/>
</dbReference>
<proteinExistence type="predicted"/>
<dbReference type="InterPro" id="IPR036291">
    <property type="entry name" value="NAD(P)-bd_dom_sf"/>
</dbReference>
<sequence>MSDNDSALISNAPTYNTNHVAVTQPLTSRSTVAQEVFELPPGPSYDSSRPSTSTTVNGRRIRPTSKKIGFIGMGTMGQRIVMNLLNSGHDVSVWNRTLEKCKKVVEFGARKFLTPAELVNHCDIIFCCVSGPGASKSVVFQEDGILQGLEKCEPGTKSYVELTCMFPQTSKRIAEAITRKGGRYLEAPMVGSWISAQDGTLIIHAAGDYELFCRCSTVFSAICRSTFFISLVVGNALPLSIVFRAIWKMLYLPVFLAMQLAEQLGMDDFLSIFN</sequence>
<organism evidence="4 5">
    <name type="scientific">Trichonephila inaurata madagascariensis</name>
    <dbReference type="NCBI Taxonomy" id="2747483"/>
    <lineage>
        <taxon>Eukaryota</taxon>
        <taxon>Metazoa</taxon>
        <taxon>Ecdysozoa</taxon>
        <taxon>Arthropoda</taxon>
        <taxon>Chelicerata</taxon>
        <taxon>Arachnida</taxon>
        <taxon>Araneae</taxon>
        <taxon>Araneomorphae</taxon>
        <taxon>Entelegynae</taxon>
        <taxon>Araneoidea</taxon>
        <taxon>Nephilidae</taxon>
        <taxon>Trichonephila</taxon>
        <taxon>Trichonephila inaurata</taxon>
    </lineage>
</organism>
<dbReference type="PANTHER" id="PTHR43580:SF2">
    <property type="entry name" value="CYTOKINE-LIKE NUCLEAR FACTOR N-PAC"/>
    <property type="match status" value="1"/>
</dbReference>
<gene>
    <name evidence="4" type="primary">AAEL006684</name>
    <name evidence="4" type="ORF">TNIN_355371</name>
</gene>
<dbReference type="EMBL" id="BMAV01006806">
    <property type="protein sequence ID" value="GFY49045.1"/>
    <property type="molecule type" value="Genomic_DNA"/>
</dbReference>
<evidence type="ECO:0000313" key="5">
    <source>
        <dbReference type="Proteomes" id="UP000886998"/>
    </source>
</evidence>
<feature type="transmembrane region" description="Helical" evidence="2">
    <location>
        <begin position="227"/>
        <end position="247"/>
    </location>
</feature>
<dbReference type="Pfam" id="PF03446">
    <property type="entry name" value="NAD_binding_2"/>
    <property type="match status" value="1"/>
</dbReference>
<keyword evidence="5" id="KW-1185">Reference proteome</keyword>
<evidence type="ECO:0000313" key="4">
    <source>
        <dbReference type="EMBL" id="GFY49045.1"/>
    </source>
</evidence>
<accession>A0A8X6XA45</accession>
<dbReference type="OrthoDB" id="6493824at2759"/>
<dbReference type="Gene3D" id="3.40.50.720">
    <property type="entry name" value="NAD(P)-binding Rossmann-like Domain"/>
    <property type="match status" value="1"/>
</dbReference>